<organism evidence="2 3">
    <name type="scientific">Natrinema halophilum</name>
    <dbReference type="NCBI Taxonomy" id="1699371"/>
    <lineage>
        <taxon>Archaea</taxon>
        <taxon>Methanobacteriati</taxon>
        <taxon>Methanobacteriota</taxon>
        <taxon>Stenosarchaea group</taxon>
        <taxon>Halobacteria</taxon>
        <taxon>Halobacteriales</taxon>
        <taxon>Natrialbaceae</taxon>
        <taxon>Natrinema</taxon>
    </lineage>
</organism>
<dbReference type="AlphaFoldDB" id="A0A7D5GV59"/>
<reference evidence="2 3" key="1">
    <citation type="submission" date="2020-07" db="EMBL/GenBank/DDBJ databases">
        <authorList>
            <person name="Cui H."/>
        </authorList>
    </citation>
    <scope>NUCLEOTIDE SEQUENCE [LARGE SCALE GENOMIC DNA]</scope>
    <source>
        <strain evidence="2 3">YPL8</strain>
    </source>
</reference>
<keyword evidence="1" id="KW-0472">Membrane</keyword>
<evidence type="ECO:0000313" key="3">
    <source>
        <dbReference type="Proteomes" id="UP000509241"/>
    </source>
</evidence>
<evidence type="ECO:0000313" key="2">
    <source>
        <dbReference type="EMBL" id="QLG51229.1"/>
    </source>
</evidence>
<accession>A0A7D5GV59</accession>
<dbReference type="KEGG" id="haly:HYG82_13990"/>
<dbReference type="InterPro" id="IPR058328">
    <property type="entry name" value="DUF8015"/>
</dbReference>
<gene>
    <name evidence="2" type="ORF">HYG82_13990</name>
</gene>
<feature type="transmembrane region" description="Helical" evidence="1">
    <location>
        <begin position="25"/>
        <end position="44"/>
    </location>
</feature>
<proteinExistence type="predicted"/>
<keyword evidence="1" id="KW-0812">Transmembrane</keyword>
<dbReference type="EMBL" id="CP058601">
    <property type="protein sequence ID" value="QLG51229.1"/>
    <property type="molecule type" value="Genomic_DNA"/>
</dbReference>
<protein>
    <submittedName>
        <fullName evidence="2">Uncharacterized protein</fullName>
    </submittedName>
</protein>
<dbReference type="OrthoDB" id="285121at2157"/>
<dbReference type="Pfam" id="PF26047">
    <property type="entry name" value="DUF8015"/>
    <property type="match status" value="1"/>
</dbReference>
<keyword evidence="1" id="KW-1133">Transmembrane helix</keyword>
<sequence length="74" mass="7280">MLGGIGTSLGIGVLIGDVTSIPSPVAIVGLGAVAIGLIAHALFLNGPVGDIDDLTEEVAIVEVPMVLSPMESAD</sequence>
<keyword evidence="3" id="KW-1185">Reference proteome</keyword>
<name>A0A7D5GV59_9EURY</name>
<dbReference type="Proteomes" id="UP000509241">
    <property type="component" value="Chromosome"/>
</dbReference>
<evidence type="ECO:0000256" key="1">
    <source>
        <dbReference type="SAM" id="Phobius"/>
    </source>
</evidence>